<evidence type="ECO:0000313" key="3">
    <source>
        <dbReference type="Proteomes" id="UP000199569"/>
    </source>
</evidence>
<protein>
    <recommendedName>
        <fullName evidence="4">ABC-type sugar transport system, ATPase component</fullName>
    </recommendedName>
</protein>
<accession>A0A1G5ENA7</accession>
<organism evidence="2 3">
    <name type="scientific">Microvirga guangxiensis</name>
    <dbReference type="NCBI Taxonomy" id="549386"/>
    <lineage>
        <taxon>Bacteria</taxon>
        <taxon>Pseudomonadati</taxon>
        <taxon>Pseudomonadota</taxon>
        <taxon>Alphaproteobacteria</taxon>
        <taxon>Hyphomicrobiales</taxon>
        <taxon>Methylobacteriaceae</taxon>
        <taxon>Microvirga</taxon>
    </lineage>
</organism>
<evidence type="ECO:0000256" key="1">
    <source>
        <dbReference type="SAM" id="MobiDB-lite"/>
    </source>
</evidence>
<feature type="compositionally biased region" description="Polar residues" evidence="1">
    <location>
        <begin position="44"/>
        <end position="56"/>
    </location>
</feature>
<evidence type="ECO:0000313" key="2">
    <source>
        <dbReference type="EMBL" id="SCY28446.1"/>
    </source>
</evidence>
<name>A0A1G5ENA7_9HYPH</name>
<sequence>MTGKHPKTQPQERPRSDLDVDPGIGRSKGSNMSGEDPRDLDGGSTFQGDVENQTNREGGVDPNRMGRTNK</sequence>
<dbReference type="Proteomes" id="UP000199569">
    <property type="component" value="Unassembled WGS sequence"/>
</dbReference>
<feature type="region of interest" description="Disordered" evidence="1">
    <location>
        <begin position="1"/>
        <end position="70"/>
    </location>
</feature>
<keyword evidence="3" id="KW-1185">Reference proteome</keyword>
<proteinExistence type="predicted"/>
<dbReference type="EMBL" id="FMVJ01000003">
    <property type="protein sequence ID" value="SCY28446.1"/>
    <property type="molecule type" value="Genomic_DNA"/>
</dbReference>
<dbReference type="RefSeq" id="WP_091131210.1">
    <property type="nucleotide sequence ID" value="NZ_FMVJ01000003.1"/>
</dbReference>
<reference evidence="3" key="1">
    <citation type="submission" date="2016-10" db="EMBL/GenBank/DDBJ databases">
        <authorList>
            <person name="Varghese N."/>
            <person name="Submissions S."/>
        </authorList>
    </citation>
    <scope>NUCLEOTIDE SEQUENCE [LARGE SCALE GENOMIC DNA]</scope>
    <source>
        <strain evidence="3">CGMCC 1.7666</strain>
    </source>
</reference>
<dbReference type="AlphaFoldDB" id="A0A1G5ENA7"/>
<evidence type="ECO:0008006" key="4">
    <source>
        <dbReference type="Google" id="ProtNLM"/>
    </source>
</evidence>
<gene>
    <name evidence="2" type="ORF">SAMN02927923_01050</name>
</gene>
<dbReference type="OrthoDB" id="7210750at2"/>